<accession>B6G7G3</accession>
<comment type="caution">
    <text evidence="1">The sequence shown here is derived from an EMBL/GenBank/DDBJ whole genome shotgun (WGS) entry which is preliminary data.</text>
</comment>
<sequence length="64" mass="7632">MNNQERLAAFDQFAEDVRHELDEVSHRMEQLRAENRVKSATYKQLFAIRSTLKEIDRRLAERGL</sequence>
<reference evidence="1 2" key="2">
    <citation type="submission" date="2008-10" db="EMBL/GenBank/DDBJ databases">
        <authorList>
            <person name="Fulton L."/>
            <person name="Clifton S."/>
            <person name="Fulton B."/>
            <person name="Xu J."/>
            <person name="Minx P."/>
            <person name="Pepin K.H."/>
            <person name="Johnson M."/>
            <person name="Thiruvilangam P."/>
            <person name="Bhonagiri V."/>
            <person name="Nash W.E."/>
            <person name="Mardis E.R."/>
            <person name="Wilson R.K."/>
        </authorList>
    </citation>
    <scope>NUCLEOTIDE SEQUENCE [LARGE SCALE GENOMIC DNA]</scope>
    <source>
        <strain evidence="1 2">DSM 13279</strain>
    </source>
</reference>
<protein>
    <recommendedName>
        <fullName evidence="3">50S ribosomal protein L29</fullName>
    </recommendedName>
</protein>
<evidence type="ECO:0000313" key="2">
    <source>
        <dbReference type="Proteomes" id="UP000003560"/>
    </source>
</evidence>
<organism evidence="1 2">
    <name type="scientific">Collinsella stercoris DSM 13279</name>
    <dbReference type="NCBI Taxonomy" id="445975"/>
    <lineage>
        <taxon>Bacteria</taxon>
        <taxon>Bacillati</taxon>
        <taxon>Actinomycetota</taxon>
        <taxon>Coriobacteriia</taxon>
        <taxon>Coriobacteriales</taxon>
        <taxon>Coriobacteriaceae</taxon>
        <taxon>Collinsella</taxon>
    </lineage>
</organism>
<evidence type="ECO:0008006" key="3">
    <source>
        <dbReference type="Google" id="ProtNLM"/>
    </source>
</evidence>
<name>B6G7G3_9ACTN</name>
<dbReference type="OrthoDB" id="2061508at2"/>
<dbReference type="AlphaFoldDB" id="B6G7G3"/>
<dbReference type="HOGENOM" id="CLU_205287_0_0_11"/>
<proteinExistence type="predicted"/>
<dbReference type="eggNOG" id="ENOG5031SA7">
    <property type="taxonomic scope" value="Bacteria"/>
</dbReference>
<dbReference type="STRING" id="445975.COLSTE_00002"/>
<keyword evidence="2" id="KW-1185">Reference proteome</keyword>
<evidence type="ECO:0000313" key="1">
    <source>
        <dbReference type="EMBL" id="EEA91773.1"/>
    </source>
</evidence>
<dbReference type="EMBL" id="ABXJ01000001">
    <property type="protein sequence ID" value="EEA91773.1"/>
    <property type="molecule type" value="Genomic_DNA"/>
</dbReference>
<dbReference type="RefSeq" id="WP_006719280.1">
    <property type="nucleotide sequence ID" value="NZ_CP085935.1"/>
</dbReference>
<dbReference type="Proteomes" id="UP000003560">
    <property type="component" value="Unassembled WGS sequence"/>
</dbReference>
<dbReference type="GeneID" id="98002411"/>
<reference evidence="1 2" key="1">
    <citation type="submission" date="2008-10" db="EMBL/GenBank/DDBJ databases">
        <title>Draft genome sequence of Collinsella stercoris (DSM 13279).</title>
        <authorList>
            <person name="Sudarsanam P."/>
            <person name="Ley R."/>
            <person name="Guruge J."/>
            <person name="Turnbaugh P.J."/>
            <person name="Mahowald M."/>
            <person name="Liep D."/>
            <person name="Gordon J."/>
        </authorList>
    </citation>
    <scope>NUCLEOTIDE SEQUENCE [LARGE SCALE GENOMIC DNA]</scope>
    <source>
        <strain evidence="1 2">DSM 13279</strain>
    </source>
</reference>
<gene>
    <name evidence="1" type="ORF">COLSTE_00002</name>
</gene>